<sequence>MEKQLKFFPGVNQKTIQQVKSISATFVIFSFLIITIIGFVISTLNFGNKIQTLKNNVSVLNSRLSDYHTKIQTVSTELEFYKQALIVMEED</sequence>
<dbReference type="OrthoDB" id="47389at2"/>
<name>A0A1M4S8J9_MARH1</name>
<dbReference type="STRING" id="1122195.SAMN02745164_00128"/>
<keyword evidence="3" id="KW-1185">Reference proteome</keyword>
<dbReference type="RefSeq" id="WP_072862351.1">
    <property type="nucleotide sequence ID" value="NZ_FQUI01000001.1"/>
</dbReference>
<organism evidence="2 3">
    <name type="scientific">Marinitoga hydrogenitolerans (strain DSM 16785 / JCM 12826 / AT1271)</name>
    <dbReference type="NCBI Taxonomy" id="1122195"/>
    <lineage>
        <taxon>Bacteria</taxon>
        <taxon>Thermotogati</taxon>
        <taxon>Thermotogota</taxon>
        <taxon>Thermotogae</taxon>
        <taxon>Petrotogales</taxon>
        <taxon>Petrotogaceae</taxon>
        <taxon>Marinitoga</taxon>
    </lineage>
</organism>
<reference evidence="2" key="1">
    <citation type="submission" date="2016-11" db="EMBL/GenBank/DDBJ databases">
        <authorList>
            <person name="Varghese N."/>
            <person name="Submissions S."/>
        </authorList>
    </citation>
    <scope>NUCLEOTIDE SEQUENCE [LARGE SCALE GENOMIC DNA]</scope>
    <source>
        <strain evidence="2">DSM 16785</strain>
    </source>
</reference>
<keyword evidence="1" id="KW-1133">Transmembrane helix</keyword>
<gene>
    <name evidence="2" type="ORF">SAMN02745164_00128</name>
</gene>
<keyword evidence="1" id="KW-0472">Membrane</keyword>
<dbReference type="Proteomes" id="UP000184334">
    <property type="component" value="Unassembled WGS sequence"/>
</dbReference>
<accession>A0A1M4S8J9</accession>
<evidence type="ECO:0000313" key="3">
    <source>
        <dbReference type="Proteomes" id="UP000184334"/>
    </source>
</evidence>
<protein>
    <submittedName>
        <fullName evidence="2">Uncharacterized protein</fullName>
    </submittedName>
</protein>
<dbReference type="AlphaFoldDB" id="A0A1M4S8J9"/>
<evidence type="ECO:0000256" key="1">
    <source>
        <dbReference type="SAM" id="Phobius"/>
    </source>
</evidence>
<dbReference type="EMBL" id="FQUI01000001">
    <property type="protein sequence ID" value="SHE28533.1"/>
    <property type="molecule type" value="Genomic_DNA"/>
</dbReference>
<comment type="caution">
    <text evidence="2">The sequence shown here is derived from an EMBL/GenBank/DDBJ whole genome shotgun (WGS) entry which is preliminary data.</text>
</comment>
<feature type="transmembrane region" description="Helical" evidence="1">
    <location>
        <begin position="21"/>
        <end position="41"/>
    </location>
</feature>
<evidence type="ECO:0000313" key="2">
    <source>
        <dbReference type="EMBL" id="SHE28533.1"/>
    </source>
</evidence>
<proteinExistence type="predicted"/>
<keyword evidence="1" id="KW-0812">Transmembrane</keyword>